<accession>A0A1L7GTK2</accession>
<evidence type="ECO:0000313" key="1">
    <source>
        <dbReference type="EMBL" id="APU45284.1"/>
    </source>
</evidence>
<protein>
    <recommendedName>
        <fullName evidence="3">Capsid protein</fullName>
    </recommendedName>
</protein>
<dbReference type="Proteomes" id="UP000185427">
    <property type="component" value="Chromosome"/>
</dbReference>
<sequence length="121" mass="13413">MTKIDVDLHLDNLFSNANINKARYVMANQAMADMDQFVPYKVGTLSQSAHINANGSQITYTTPYAKAQFYGIVNGSPVRNYTRSEHPQASKRWDLRAKSLYGQQWAEIAKGSLLGGSNGLN</sequence>
<dbReference type="Pfam" id="PF11114">
    <property type="entry name" value="Minor_capsid_2"/>
    <property type="match status" value="1"/>
</dbReference>
<evidence type="ECO:0000313" key="2">
    <source>
        <dbReference type="Proteomes" id="UP000185427"/>
    </source>
</evidence>
<dbReference type="OrthoDB" id="2221953at2"/>
<dbReference type="RefSeq" id="WP_075667124.1">
    <property type="nucleotide sequence ID" value="NZ_CP019030.1"/>
</dbReference>
<organism evidence="1 2">
    <name type="scientific">Limosilactobacillus fermentum</name>
    <name type="common">Lactobacillus fermentum</name>
    <dbReference type="NCBI Taxonomy" id="1613"/>
    <lineage>
        <taxon>Bacteria</taxon>
        <taxon>Bacillati</taxon>
        <taxon>Bacillota</taxon>
        <taxon>Bacilli</taxon>
        <taxon>Lactobacillales</taxon>
        <taxon>Lactobacillaceae</taxon>
        <taxon>Limosilactobacillus</taxon>
    </lineage>
</organism>
<gene>
    <name evidence="1" type="ORF">BUW47_01980</name>
</gene>
<dbReference type="EMBL" id="CP019030">
    <property type="protein sequence ID" value="APU45284.1"/>
    <property type="molecule type" value="Genomic_DNA"/>
</dbReference>
<dbReference type="AlphaFoldDB" id="A0A1L7GTK2"/>
<name>A0A1L7GTK2_LIMFE</name>
<dbReference type="InterPro" id="IPR021080">
    <property type="entry name" value="Minor_capsid_protein"/>
</dbReference>
<reference evidence="1 2" key="1">
    <citation type="submission" date="2016-12" db="EMBL/GenBank/DDBJ databases">
        <title>Complete Genome Sequence of Lactobacillus fermentum Strain SNUV175, a Probiotic for Treatment of Bacterial Vaginosis.</title>
        <authorList>
            <person name="Lee S."/>
            <person name="You H.J."/>
            <person name="Kwon B."/>
            <person name="Ko G."/>
        </authorList>
    </citation>
    <scope>NUCLEOTIDE SEQUENCE [LARGE SCALE GENOMIC DNA]</scope>
    <source>
        <strain evidence="1 2">SNUV175</strain>
    </source>
</reference>
<evidence type="ECO:0008006" key="3">
    <source>
        <dbReference type="Google" id="ProtNLM"/>
    </source>
</evidence>
<proteinExistence type="predicted"/>